<organism evidence="1 2">
    <name type="scientific">Candidatus Syntrophosphaera thermopropionivorans</name>
    <dbReference type="NCBI Taxonomy" id="2593015"/>
    <lineage>
        <taxon>Bacteria</taxon>
        <taxon>Pseudomonadati</taxon>
        <taxon>Candidatus Cloacimonadota</taxon>
        <taxon>Candidatus Cloacimonadia</taxon>
        <taxon>Candidatus Cloacimonadales</taxon>
        <taxon>Candidatus Cloacimonadaceae</taxon>
        <taxon>Candidatus Syntrophosphaera</taxon>
    </lineage>
</organism>
<keyword evidence="2" id="KW-1185">Reference proteome</keyword>
<dbReference type="EMBL" id="SMOG01000003">
    <property type="protein sequence ID" value="TDF73833.1"/>
    <property type="molecule type" value="Genomic_DNA"/>
</dbReference>
<dbReference type="Proteomes" id="UP000294588">
    <property type="component" value="Unassembled WGS sequence"/>
</dbReference>
<comment type="caution">
    <text evidence="1">The sequence shown here is derived from an EMBL/GenBank/DDBJ whole genome shotgun (WGS) entry which is preliminary data.</text>
</comment>
<dbReference type="EC" id="6.3.2.6" evidence="1"/>
<proteinExistence type="predicted"/>
<reference evidence="1" key="1">
    <citation type="submission" date="2019-03" db="EMBL/GenBank/DDBJ databases">
        <title>Candidatus Syntrophosphaera thermopropionivorans: a novel player in syntrophic propionate oxidation during anaerobic digestion.</title>
        <authorList>
            <person name="Dyksma S."/>
        </authorList>
    </citation>
    <scope>NUCLEOTIDE SEQUENCE</scope>
    <source>
        <strain evidence="1">W5</strain>
    </source>
</reference>
<evidence type="ECO:0000313" key="2">
    <source>
        <dbReference type="Proteomes" id="UP000294588"/>
    </source>
</evidence>
<keyword evidence="1" id="KW-0436">Ligase</keyword>
<accession>A0AC61QK89</accession>
<gene>
    <name evidence="1" type="ORF">E0946_02115</name>
</gene>
<name>A0AC61QK89_9BACT</name>
<protein>
    <submittedName>
        <fullName evidence="1">Phosphoribosylaminoimidazolesuccinocarboxamide synthase</fullName>
        <ecNumber evidence="1">6.3.2.6</ecNumber>
    </submittedName>
</protein>
<evidence type="ECO:0000313" key="1">
    <source>
        <dbReference type="EMBL" id="TDF73833.1"/>
    </source>
</evidence>
<sequence>MYEILSELPIVKQSRQGKVRDMYDLGETVLMVTSDRISAFDVVFPDPIPGKGIILNQIAAYVFKTTSHIVPNHFISDKTEDYPEEFQPYKDYLEGRSMLVQKLRMIPVECIVRGYISGSAWNEYSHSGTVGGEVMPSGLKENQKLPQPIFTPSVKITEGHDINISYQEMLNHMDKFIAEFLRDKSLALYDYGYNFLLPKGIILADTKFEFGTKEGEILLADEALTPDSSRFWDLEAYNSGKGPVSFDKQIVRDYLESIGWNKKPPAPHLPEEIIDKALAKYRQIRDIFLGEQSKQ</sequence>